<dbReference type="PANTHER" id="PTHR35005:SF1">
    <property type="entry name" value="2-AMINO-5-FORMYLAMINO-6-RIBOSYLAMINOPYRIMIDIN-4(3H)-ONE 5'-MONOPHOSPHATE DEFORMYLASE"/>
    <property type="match status" value="1"/>
</dbReference>
<protein>
    <submittedName>
        <fullName evidence="6">Creatininase family protein</fullName>
    </submittedName>
</protein>
<comment type="cofactor">
    <cofactor evidence="1">
        <name>Zn(2+)</name>
        <dbReference type="ChEBI" id="CHEBI:29105"/>
    </cofactor>
</comment>
<reference evidence="6 7" key="1">
    <citation type="submission" date="2021-05" db="EMBL/GenBank/DDBJ databases">
        <title>Kineosporia and Streptomyces sp. nov. two new marine actinobacteria isolated from Coral.</title>
        <authorList>
            <person name="Buangrab K."/>
            <person name="Sutthacheep M."/>
            <person name="Yeemin T."/>
            <person name="Harunari E."/>
            <person name="Igarashi Y."/>
            <person name="Kanchanasin P."/>
            <person name="Tanasupawat S."/>
            <person name="Phongsopitanun W."/>
        </authorList>
    </citation>
    <scope>NUCLEOTIDE SEQUENCE [LARGE SCALE GENOMIC DNA]</scope>
    <source>
        <strain evidence="6 7">J2-2</strain>
    </source>
</reference>
<keyword evidence="3" id="KW-0378">Hydrolase</keyword>
<comment type="caution">
    <text evidence="6">The sequence shown here is derived from an EMBL/GenBank/DDBJ whole genome shotgun (WGS) entry which is preliminary data.</text>
</comment>
<keyword evidence="2" id="KW-0479">Metal-binding</keyword>
<accession>A0ABS5TSB4</accession>
<dbReference type="SUPFAM" id="SSF102215">
    <property type="entry name" value="Creatininase"/>
    <property type="match status" value="1"/>
</dbReference>
<dbReference type="InterPro" id="IPR024087">
    <property type="entry name" value="Creatininase-like_sf"/>
</dbReference>
<dbReference type="RefSeq" id="WP_214160243.1">
    <property type="nucleotide sequence ID" value="NZ_JAHBAY010000019.1"/>
</dbReference>
<gene>
    <name evidence="6" type="ORF">KIH74_32460</name>
</gene>
<evidence type="ECO:0000256" key="3">
    <source>
        <dbReference type="ARBA" id="ARBA00022801"/>
    </source>
</evidence>
<dbReference type="PANTHER" id="PTHR35005">
    <property type="entry name" value="3-DEHYDRO-SCYLLO-INOSOSE HYDROLASE"/>
    <property type="match status" value="1"/>
</dbReference>
<sequence length="263" mass="27964">MTHLLAHLSTAAVEAIDKTDAVVVQPIGAVEQHGAHLPLITDALTAERISDLAIRSLPEGSNVWQLPTLAYGKSTEHLGRAGTIALSAATLMSTCLDLGRSLAASGFRKLVFVNGHGGQPSLLDVVARDIRVETGLEVFPMMPGRFGLPEGIVQVDEHYGIHGGQIETSIVWALAPELVRMDLAVRDGQAVGELYAGSRHLTLEGTVPTAWVTDDLSVSGVIGDATAASLEDGRRIVEHQTSCLAETLLEIRAFAFPTLQRPQ</sequence>
<dbReference type="Proteomes" id="UP001197247">
    <property type="component" value="Unassembled WGS sequence"/>
</dbReference>
<keyword evidence="7" id="KW-1185">Reference proteome</keyword>
<evidence type="ECO:0000256" key="2">
    <source>
        <dbReference type="ARBA" id="ARBA00022723"/>
    </source>
</evidence>
<evidence type="ECO:0000256" key="4">
    <source>
        <dbReference type="ARBA" id="ARBA00022833"/>
    </source>
</evidence>
<comment type="similarity">
    <text evidence="5">Belongs to the creatininase superfamily.</text>
</comment>
<dbReference type="Gene3D" id="3.40.50.10310">
    <property type="entry name" value="Creatininase"/>
    <property type="match status" value="1"/>
</dbReference>
<evidence type="ECO:0000313" key="7">
    <source>
        <dbReference type="Proteomes" id="UP001197247"/>
    </source>
</evidence>
<proteinExistence type="inferred from homology"/>
<dbReference type="Pfam" id="PF02633">
    <property type="entry name" value="Creatininase"/>
    <property type="match status" value="1"/>
</dbReference>
<evidence type="ECO:0000256" key="1">
    <source>
        <dbReference type="ARBA" id="ARBA00001947"/>
    </source>
</evidence>
<name>A0ABS5TSB4_9ACTN</name>
<evidence type="ECO:0000313" key="6">
    <source>
        <dbReference type="EMBL" id="MBT0773703.1"/>
    </source>
</evidence>
<dbReference type="InterPro" id="IPR003785">
    <property type="entry name" value="Creatininase/forma_Hydrolase"/>
</dbReference>
<evidence type="ECO:0000256" key="5">
    <source>
        <dbReference type="ARBA" id="ARBA00024029"/>
    </source>
</evidence>
<keyword evidence="4" id="KW-0862">Zinc</keyword>
<dbReference type="EMBL" id="JAHBAY010000019">
    <property type="protein sequence ID" value="MBT0773703.1"/>
    <property type="molecule type" value="Genomic_DNA"/>
</dbReference>
<organism evidence="6 7">
    <name type="scientific">Kineosporia corallincola</name>
    <dbReference type="NCBI Taxonomy" id="2835133"/>
    <lineage>
        <taxon>Bacteria</taxon>
        <taxon>Bacillati</taxon>
        <taxon>Actinomycetota</taxon>
        <taxon>Actinomycetes</taxon>
        <taxon>Kineosporiales</taxon>
        <taxon>Kineosporiaceae</taxon>
        <taxon>Kineosporia</taxon>
    </lineage>
</organism>